<reference evidence="2" key="1">
    <citation type="submission" date="2016-12" db="EMBL/GenBank/DDBJ databases">
        <authorList>
            <person name="Rodrigo-Torres L."/>
            <person name="Arahal R.D."/>
            <person name="Lucena T."/>
        </authorList>
    </citation>
    <scope>NUCLEOTIDE SEQUENCE [LARGE SCALE GENOMIC DNA]</scope>
</reference>
<protein>
    <submittedName>
        <fullName evidence="1">Uncharacterized protein</fullName>
    </submittedName>
</protein>
<dbReference type="AlphaFoldDB" id="A0A1M7YP10"/>
<dbReference type="RefSeq" id="WP_234976309.1">
    <property type="nucleotide sequence ID" value="NZ_AP024898.1"/>
</dbReference>
<organism evidence="1 2">
    <name type="scientific">Vibrio quintilis</name>
    <dbReference type="NCBI Taxonomy" id="1117707"/>
    <lineage>
        <taxon>Bacteria</taxon>
        <taxon>Pseudomonadati</taxon>
        <taxon>Pseudomonadota</taxon>
        <taxon>Gammaproteobacteria</taxon>
        <taxon>Vibrionales</taxon>
        <taxon>Vibrionaceae</taxon>
        <taxon>Vibrio</taxon>
    </lineage>
</organism>
<evidence type="ECO:0000313" key="1">
    <source>
        <dbReference type="EMBL" id="SHO54372.1"/>
    </source>
</evidence>
<name>A0A1M7YP10_9VIBR</name>
<sequence>MSVAFRNGYEAFIHKNISQILISEGHDTASVNQASDFAIDIYRNTASFGKARGGGLL</sequence>
<dbReference type="STRING" id="1117707.VQ7734_00086"/>
<accession>A0A1M7YP10</accession>
<dbReference type="EMBL" id="FRFG01000003">
    <property type="protein sequence ID" value="SHO54372.1"/>
    <property type="molecule type" value="Genomic_DNA"/>
</dbReference>
<dbReference type="Proteomes" id="UP000184600">
    <property type="component" value="Unassembled WGS sequence"/>
</dbReference>
<evidence type="ECO:0000313" key="2">
    <source>
        <dbReference type="Proteomes" id="UP000184600"/>
    </source>
</evidence>
<proteinExistence type="predicted"/>
<keyword evidence="2" id="KW-1185">Reference proteome</keyword>
<gene>
    <name evidence="1" type="ORF">VQ7734_00086</name>
</gene>